<dbReference type="GO" id="GO:0045087">
    <property type="term" value="P:innate immune response"/>
    <property type="evidence" value="ECO:0007669"/>
    <property type="project" value="TreeGrafter"/>
</dbReference>
<dbReference type="Gene3D" id="2.10.90.10">
    <property type="entry name" value="Cystine-knot cytokines"/>
    <property type="match status" value="1"/>
</dbReference>
<proteinExistence type="predicted"/>
<dbReference type="EMBL" id="AGBW02010916">
    <property type="protein sequence ID" value="OWR47524.1"/>
    <property type="molecule type" value="Genomic_DNA"/>
</dbReference>
<comment type="caution">
    <text evidence="4">The sequence shown here is derived from an EMBL/GenBank/DDBJ whole genome shotgun (WGS) entry which is preliminary data.</text>
</comment>
<dbReference type="InterPro" id="IPR052444">
    <property type="entry name" value="Spz/Toll_ligand-like"/>
</dbReference>
<dbReference type="KEGG" id="dpl:KGM_209810"/>
<accession>A0A212F1C3</accession>
<dbReference type="Proteomes" id="UP000007151">
    <property type="component" value="Unassembled WGS sequence"/>
</dbReference>
<evidence type="ECO:0000256" key="3">
    <source>
        <dbReference type="ARBA" id="ARBA00023180"/>
    </source>
</evidence>
<evidence type="ECO:0000256" key="2">
    <source>
        <dbReference type="ARBA" id="ARBA00023157"/>
    </source>
</evidence>
<dbReference type="GO" id="GO:0005615">
    <property type="term" value="C:extracellular space"/>
    <property type="evidence" value="ECO:0007669"/>
    <property type="project" value="UniProtKB-ARBA"/>
</dbReference>
<keyword evidence="1" id="KW-0732">Signal</keyword>
<dbReference type="InterPro" id="IPR032104">
    <property type="entry name" value="Spaetzle"/>
</dbReference>
<organism evidence="4 5">
    <name type="scientific">Danaus plexippus plexippus</name>
    <dbReference type="NCBI Taxonomy" id="278856"/>
    <lineage>
        <taxon>Eukaryota</taxon>
        <taxon>Metazoa</taxon>
        <taxon>Ecdysozoa</taxon>
        <taxon>Arthropoda</taxon>
        <taxon>Hexapoda</taxon>
        <taxon>Insecta</taxon>
        <taxon>Pterygota</taxon>
        <taxon>Neoptera</taxon>
        <taxon>Endopterygota</taxon>
        <taxon>Lepidoptera</taxon>
        <taxon>Glossata</taxon>
        <taxon>Ditrysia</taxon>
        <taxon>Papilionoidea</taxon>
        <taxon>Nymphalidae</taxon>
        <taxon>Danainae</taxon>
        <taxon>Danaini</taxon>
        <taxon>Danaina</taxon>
        <taxon>Danaus</taxon>
        <taxon>Danaus</taxon>
    </lineage>
</organism>
<dbReference type="PANTHER" id="PTHR23199:SF12">
    <property type="entry name" value="NEUROTROPHIN 1-RELATED"/>
    <property type="match status" value="1"/>
</dbReference>
<sequence length="236" mass="26877">MARIHKCIFLITLLQIAQGAELMGRSLRAGDRANQNTNGSYKILNRFVTPYVYRRESGEVVFPGQIPDIVKRNAMKLVIPEDCRKIGICDDVPNYPDELVSQLISQLKRANRTTFNMDVLEIPTIAQRISPEDETMPLCDSYEKTFSPQAALDSNKKWHYILNVKDNPIQKFRVEICRSPDLACSSVAYFQNGYEARCVQKYVYRNMVGVNENKEIVEGPFQVPSCCSCLVRNVAN</sequence>
<evidence type="ECO:0000256" key="1">
    <source>
        <dbReference type="ARBA" id="ARBA00022729"/>
    </source>
</evidence>
<dbReference type="GO" id="GO:0008083">
    <property type="term" value="F:growth factor activity"/>
    <property type="evidence" value="ECO:0007669"/>
    <property type="project" value="TreeGrafter"/>
</dbReference>
<dbReference type="InterPro" id="IPR029034">
    <property type="entry name" value="Cystine-knot_cytokine"/>
</dbReference>
<dbReference type="AlphaFoldDB" id="A0A212F1C3"/>
<dbReference type="SUPFAM" id="SSF57501">
    <property type="entry name" value="Cystine-knot cytokines"/>
    <property type="match status" value="1"/>
</dbReference>
<name>A0A212F1C3_DANPL</name>
<dbReference type="PANTHER" id="PTHR23199">
    <property type="entry name" value="NEUROTROPHIN 1-RELATED"/>
    <property type="match status" value="1"/>
</dbReference>
<dbReference type="eggNOG" id="ENOG502S688">
    <property type="taxonomic scope" value="Eukaryota"/>
</dbReference>
<reference evidence="4 5" key="1">
    <citation type="journal article" date="2011" name="Cell">
        <title>The monarch butterfly genome yields insights into long-distance migration.</title>
        <authorList>
            <person name="Zhan S."/>
            <person name="Merlin C."/>
            <person name="Boore J.L."/>
            <person name="Reppert S.M."/>
        </authorList>
    </citation>
    <scope>NUCLEOTIDE SEQUENCE [LARGE SCALE GENOMIC DNA]</scope>
    <source>
        <strain evidence="4">F-2</strain>
    </source>
</reference>
<keyword evidence="5" id="KW-1185">Reference proteome</keyword>
<keyword evidence="3" id="KW-0325">Glycoprotein</keyword>
<keyword evidence="2" id="KW-1015">Disulfide bond</keyword>
<gene>
    <name evidence="4" type="ORF">KGM_209810</name>
</gene>
<evidence type="ECO:0000313" key="4">
    <source>
        <dbReference type="EMBL" id="OWR47524.1"/>
    </source>
</evidence>
<dbReference type="Pfam" id="PF16077">
    <property type="entry name" value="Spaetzle"/>
    <property type="match status" value="1"/>
</dbReference>
<protein>
    <submittedName>
        <fullName evidence="4">Spz1B</fullName>
    </submittedName>
</protein>
<dbReference type="GO" id="GO:0005121">
    <property type="term" value="F:Toll binding"/>
    <property type="evidence" value="ECO:0007669"/>
    <property type="project" value="TreeGrafter"/>
</dbReference>
<evidence type="ECO:0000313" key="5">
    <source>
        <dbReference type="Proteomes" id="UP000007151"/>
    </source>
</evidence>
<dbReference type="GO" id="GO:0021556">
    <property type="term" value="P:central nervous system formation"/>
    <property type="evidence" value="ECO:0007669"/>
    <property type="project" value="TreeGrafter"/>
</dbReference>
<dbReference type="STRING" id="278856.A0A212F1C3"/>
<dbReference type="OrthoDB" id="6359065at2759"/>